<organism evidence="1 2">
    <name type="scientific">Parnassius apollo</name>
    <name type="common">Apollo butterfly</name>
    <name type="synonym">Papilio apollo</name>
    <dbReference type="NCBI Taxonomy" id="110799"/>
    <lineage>
        <taxon>Eukaryota</taxon>
        <taxon>Metazoa</taxon>
        <taxon>Ecdysozoa</taxon>
        <taxon>Arthropoda</taxon>
        <taxon>Hexapoda</taxon>
        <taxon>Insecta</taxon>
        <taxon>Pterygota</taxon>
        <taxon>Neoptera</taxon>
        <taxon>Endopterygota</taxon>
        <taxon>Lepidoptera</taxon>
        <taxon>Glossata</taxon>
        <taxon>Ditrysia</taxon>
        <taxon>Papilionoidea</taxon>
        <taxon>Papilionidae</taxon>
        <taxon>Parnassiinae</taxon>
        <taxon>Parnassini</taxon>
        <taxon>Parnassius</taxon>
        <taxon>Parnassius</taxon>
    </lineage>
</organism>
<name>A0A8S3VY56_PARAO</name>
<reference evidence="1" key="1">
    <citation type="submission" date="2021-04" db="EMBL/GenBank/DDBJ databases">
        <authorList>
            <person name="Tunstrom K."/>
        </authorList>
    </citation>
    <scope>NUCLEOTIDE SEQUENCE</scope>
</reference>
<protein>
    <submittedName>
        <fullName evidence="1">(apollo) hypothetical protein</fullName>
    </submittedName>
</protein>
<evidence type="ECO:0000313" key="1">
    <source>
        <dbReference type="EMBL" id="CAG4931496.1"/>
    </source>
</evidence>
<sequence>MLVNGDRLPMQCPVVGSYEETGWSAQCPMSSQWSKLPLNDVSDYSIHNSDPNSGISMQCYNNNYYVCDNPPPQQYYGNRMYPQVGYGPVSLNLPCHGQQWDYNSMCYDVNGQPCQYTDVVDLEDFM</sequence>
<proteinExistence type="predicted"/>
<dbReference type="OrthoDB" id="6940707at2759"/>
<gene>
    <name evidence="1" type="ORF">PAPOLLO_LOCUS397</name>
</gene>
<dbReference type="EMBL" id="CAJQZP010000008">
    <property type="protein sequence ID" value="CAG4931496.1"/>
    <property type="molecule type" value="Genomic_DNA"/>
</dbReference>
<dbReference type="Proteomes" id="UP000691718">
    <property type="component" value="Unassembled WGS sequence"/>
</dbReference>
<dbReference type="AlphaFoldDB" id="A0A8S3VY56"/>
<keyword evidence="2" id="KW-1185">Reference proteome</keyword>
<comment type="caution">
    <text evidence="1">The sequence shown here is derived from an EMBL/GenBank/DDBJ whole genome shotgun (WGS) entry which is preliminary data.</text>
</comment>
<evidence type="ECO:0000313" key="2">
    <source>
        <dbReference type="Proteomes" id="UP000691718"/>
    </source>
</evidence>
<accession>A0A8S3VY56</accession>